<keyword evidence="3" id="KW-1185">Reference proteome</keyword>
<evidence type="ECO:0000313" key="2">
    <source>
        <dbReference type="EMBL" id="KAD4584498.1"/>
    </source>
</evidence>
<comment type="caution">
    <text evidence="2">The sequence shown here is derived from an EMBL/GenBank/DDBJ whole genome shotgun (WGS) entry which is preliminary data.</text>
</comment>
<feature type="compositionally biased region" description="Acidic residues" evidence="1">
    <location>
        <begin position="94"/>
        <end position="107"/>
    </location>
</feature>
<evidence type="ECO:0000256" key="1">
    <source>
        <dbReference type="SAM" id="MobiDB-lite"/>
    </source>
</evidence>
<dbReference type="Proteomes" id="UP000326396">
    <property type="component" value="Linkage Group LG2"/>
</dbReference>
<gene>
    <name evidence="2" type="ORF">E3N88_22099</name>
</gene>
<dbReference type="EMBL" id="SZYD01000012">
    <property type="protein sequence ID" value="KAD4584498.1"/>
    <property type="molecule type" value="Genomic_DNA"/>
</dbReference>
<organism evidence="2 3">
    <name type="scientific">Mikania micrantha</name>
    <name type="common">bitter vine</name>
    <dbReference type="NCBI Taxonomy" id="192012"/>
    <lineage>
        <taxon>Eukaryota</taxon>
        <taxon>Viridiplantae</taxon>
        <taxon>Streptophyta</taxon>
        <taxon>Embryophyta</taxon>
        <taxon>Tracheophyta</taxon>
        <taxon>Spermatophyta</taxon>
        <taxon>Magnoliopsida</taxon>
        <taxon>eudicotyledons</taxon>
        <taxon>Gunneridae</taxon>
        <taxon>Pentapetalae</taxon>
        <taxon>asterids</taxon>
        <taxon>campanulids</taxon>
        <taxon>Asterales</taxon>
        <taxon>Asteraceae</taxon>
        <taxon>Asteroideae</taxon>
        <taxon>Heliantheae alliance</taxon>
        <taxon>Eupatorieae</taxon>
        <taxon>Mikania</taxon>
    </lineage>
</organism>
<proteinExistence type="predicted"/>
<feature type="region of interest" description="Disordered" evidence="1">
    <location>
        <begin position="74"/>
        <end position="107"/>
    </location>
</feature>
<feature type="compositionally biased region" description="Basic and acidic residues" evidence="1">
    <location>
        <begin position="74"/>
        <end position="93"/>
    </location>
</feature>
<accession>A0A5N6NC27</accession>
<protein>
    <submittedName>
        <fullName evidence="2">Uncharacterized protein</fullName>
    </submittedName>
</protein>
<name>A0A5N6NC27_9ASTR</name>
<sequence length="107" mass="12342">MITDGPDLLIQSQNIEVPAPPPLVRNRWLQRWHRRGCLIMASTVATMAKSPRFSITSDLIYLDILPAKHIKDPKAKRGYDDIPKEITDVKKQEDWDDEEDGDEVFQL</sequence>
<evidence type="ECO:0000313" key="3">
    <source>
        <dbReference type="Proteomes" id="UP000326396"/>
    </source>
</evidence>
<dbReference type="AlphaFoldDB" id="A0A5N6NC27"/>
<reference evidence="2 3" key="1">
    <citation type="submission" date="2019-05" db="EMBL/GenBank/DDBJ databases">
        <title>Mikania micrantha, genome provides insights into the molecular mechanism of rapid growth.</title>
        <authorList>
            <person name="Liu B."/>
        </authorList>
    </citation>
    <scope>NUCLEOTIDE SEQUENCE [LARGE SCALE GENOMIC DNA]</scope>
    <source>
        <strain evidence="2">NLD-2019</strain>
        <tissue evidence="2">Leaf</tissue>
    </source>
</reference>